<name>A0A7Z0KA12_9MICC</name>
<proteinExistence type="predicted"/>
<dbReference type="AlphaFoldDB" id="A0A7Z0KA12"/>
<accession>A0A7Z0KA12</accession>
<evidence type="ECO:0000256" key="1">
    <source>
        <dbReference type="SAM" id="Phobius"/>
    </source>
</evidence>
<keyword evidence="1" id="KW-0472">Membrane</keyword>
<dbReference type="RefSeq" id="WP_179542573.1">
    <property type="nucleotide sequence ID" value="NZ_BAAALL010000001.1"/>
</dbReference>
<keyword evidence="1" id="KW-1133">Transmembrane helix</keyword>
<feature type="transmembrane region" description="Helical" evidence="1">
    <location>
        <begin position="27"/>
        <end position="51"/>
    </location>
</feature>
<reference evidence="2 3" key="1">
    <citation type="submission" date="2020-07" db="EMBL/GenBank/DDBJ databases">
        <title>Sequencing the genomes of 1000 actinobacteria strains.</title>
        <authorList>
            <person name="Klenk H.-P."/>
        </authorList>
    </citation>
    <scope>NUCLEOTIDE SEQUENCE [LARGE SCALE GENOMIC DNA]</scope>
    <source>
        <strain evidence="2 3">DSM 15475</strain>
    </source>
</reference>
<keyword evidence="1" id="KW-0812">Transmembrane</keyword>
<gene>
    <name evidence="2" type="ORF">HNR09_002752</name>
</gene>
<comment type="caution">
    <text evidence="2">The sequence shown here is derived from an EMBL/GenBank/DDBJ whole genome shotgun (WGS) entry which is preliminary data.</text>
</comment>
<dbReference type="Proteomes" id="UP000535437">
    <property type="component" value="Unassembled WGS sequence"/>
</dbReference>
<organism evidence="2 3">
    <name type="scientific">Nesterenkonia xinjiangensis</name>
    <dbReference type="NCBI Taxonomy" id="225327"/>
    <lineage>
        <taxon>Bacteria</taxon>
        <taxon>Bacillati</taxon>
        <taxon>Actinomycetota</taxon>
        <taxon>Actinomycetes</taxon>
        <taxon>Micrococcales</taxon>
        <taxon>Micrococcaceae</taxon>
        <taxon>Nesterenkonia</taxon>
    </lineage>
</organism>
<evidence type="ECO:0000313" key="2">
    <source>
        <dbReference type="EMBL" id="NYJ79341.1"/>
    </source>
</evidence>
<protein>
    <submittedName>
        <fullName evidence="2">Uncharacterized protein</fullName>
    </submittedName>
</protein>
<dbReference type="EMBL" id="JACCFY010000001">
    <property type="protein sequence ID" value="NYJ79341.1"/>
    <property type="molecule type" value="Genomic_DNA"/>
</dbReference>
<sequence length="82" mass="8353">MAALVAGGLLALEHGHPEVLIGTGLTAVVILVAGNVLGYRVLTVFLLWSGVTVLRRESRSLGNASALVTGIALVSPDHIAIA</sequence>
<evidence type="ECO:0000313" key="3">
    <source>
        <dbReference type="Proteomes" id="UP000535437"/>
    </source>
</evidence>
<keyword evidence="3" id="KW-1185">Reference proteome</keyword>